<reference evidence="2 3" key="1">
    <citation type="submission" date="2023-09" db="EMBL/GenBank/DDBJ databases">
        <authorList>
            <person name="Wang M."/>
        </authorList>
    </citation>
    <scope>NUCLEOTIDE SEQUENCE [LARGE SCALE GENOMIC DNA]</scope>
    <source>
        <strain evidence="2">GT-2023</strain>
        <tissue evidence="2">Liver</tissue>
    </source>
</reference>
<gene>
    <name evidence="2" type="ORF">QQF64_021347</name>
</gene>
<evidence type="ECO:0000256" key="1">
    <source>
        <dbReference type="SAM" id="MobiDB-lite"/>
    </source>
</evidence>
<accession>A0ABR3LBT4</accession>
<evidence type="ECO:0000313" key="2">
    <source>
        <dbReference type="EMBL" id="KAL1250342.1"/>
    </source>
</evidence>
<dbReference type="EMBL" id="JAYMGO010000023">
    <property type="protein sequence ID" value="KAL1250342.1"/>
    <property type="molecule type" value="Genomic_DNA"/>
</dbReference>
<feature type="region of interest" description="Disordered" evidence="1">
    <location>
        <begin position="76"/>
        <end position="110"/>
    </location>
</feature>
<organism evidence="2 3">
    <name type="scientific">Cirrhinus molitorella</name>
    <name type="common">mud carp</name>
    <dbReference type="NCBI Taxonomy" id="172907"/>
    <lineage>
        <taxon>Eukaryota</taxon>
        <taxon>Metazoa</taxon>
        <taxon>Chordata</taxon>
        <taxon>Craniata</taxon>
        <taxon>Vertebrata</taxon>
        <taxon>Euteleostomi</taxon>
        <taxon>Actinopterygii</taxon>
        <taxon>Neopterygii</taxon>
        <taxon>Teleostei</taxon>
        <taxon>Ostariophysi</taxon>
        <taxon>Cypriniformes</taxon>
        <taxon>Cyprinidae</taxon>
        <taxon>Labeoninae</taxon>
        <taxon>Labeonini</taxon>
        <taxon>Cirrhinus</taxon>
    </lineage>
</organism>
<dbReference type="Proteomes" id="UP001558613">
    <property type="component" value="Unassembled WGS sequence"/>
</dbReference>
<name>A0ABR3LBT4_9TELE</name>
<comment type="caution">
    <text evidence="2">The sequence shown here is derived from an EMBL/GenBank/DDBJ whole genome shotgun (WGS) entry which is preliminary data.</text>
</comment>
<feature type="compositionally biased region" description="Basic and acidic residues" evidence="1">
    <location>
        <begin position="82"/>
        <end position="94"/>
    </location>
</feature>
<keyword evidence="3" id="KW-1185">Reference proteome</keyword>
<protein>
    <submittedName>
        <fullName evidence="2">Uncharacterized protein</fullName>
    </submittedName>
</protein>
<proteinExistence type="predicted"/>
<evidence type="ECO:0000313" key="3">
    <source>
        <dbReference type="Proteomes" id="UP001558613"/>
    </source>
</evidence>
<sequence length="110" mass="12871">MDVSRTTNVRLNSAGHECTLPNELSGCPHAPSSSRMNSFLSFFWRGTVRRLINSLHFVKHHKLLKRSKLSVRLRHYQNDNSRQNDQRKNCDRSPYRGTFEVSTGHMMIRE</sequence>